<evidence type="ECO:0000256" key="6">
    <source>
        <dbReference type="ARBA" id="ARBA00023316"/>
    </source>
</evidence>
<dbReference type="InterPro" id="IPR052905">
    <property type="entry name" value="LD-transpeptidase_YkuD-like"/>
</dbReference>
<proteinExistence type="inferred from homology"/>
<dbReference type="PANTHER" id="PTHR41533">
    <property type="entry name" value="L,D-TRANSPEPTIDASE HI_1667-RELATED"/>
    <property type="match status" value="1"/>
</dbReference>
<feature type="domain" description="L,D-TPase catalytic" evidence="10">
    <location>
        <begin position="327"/>
        <end position="517"/>
    </location>
</feature>
<dbReference type="CDD" id="cd16913">
    <property type="entry name" value="YkuD_like"/>
    <property type="match status" value="1"/>
</dbReference>
<keyword evidence="3" id="KW-0808">Transferase</keyword>
<gene>
    <name evidence="11" type="ORF">AMOR_09220</name>
</gene>
<reference evidence="12" key="1">
    <citation type="journal article" date="2022" name="Int. J. Syst. Evol. Microbiol.">
        <title>Anaeromyxobacter oryzae sp. nov., Anaeromyxobacter diazotrophicus sp. nov. and Anaeromyxobacter paludicola sp. nov., isolated from paddy soils.</title>
        <authorList>
            <person name="Itoh H."/>
            <person name="Xu Z."/>
            <person name="Mise K."/>
            <person name="Masuda Y."/>
            <person name="Ushijima N."/>
            <person name="Hayakawa C."/>
            <person name="Shiratori Y."/>
            <person name="Senoo K."/>
        </authorList>
    </citation>
    <scope>NUCLEOTIDE SEQUENCE [LARGE SCALE GENOMIC DNA]</scope>
    <source>
        <strain evidence="12">Red232</strain>
    </source>
</reference>
<feature type="active site" description="Proton donor/acceptor" evidence="7">
    <location>
        <position position="461"/>
    </location>
</feature>
<evidence type="ECO:0000256" key="7">
    <source>
        <dbReference type="PROSITE-ProRule" id="PRU01373"/>
    </source>
</evidence>
<dbReference type="PANTHER" id="PTHR41533:SF2">
    <property type="entry name" value="BLR7131 PROTEIN"/>
    <property type="match status" value="1"/>
</dbReference>
<dbReference type="SUPFAM" id="SSF141523">
    <property type="entry name" value="L,D-transpeptidase catalytic domain-like"/>
    <property type="match status" value="1"/>
</dbReference>
<organism evidence="11 12">
    <name type="scientific">Anaeromyxobacter oryzae</name>
    <dbReference type="NCBI Taxonomy" id="2918170"/>
    <lineage>
        <taxon>Bacteria</taxon>
        <taxon>Pseudomonadati</taxon>
        <taxon>Myxococcota</taxon>
        <taxon>Myxococcia</taxon>
        <taxon>Myxococcales</taxon>
        <taxon>Cystobacterineae</taxon>
        <taxon>Anaeromyxobacteraceae</taxon>
        <taxon>Anaeromyxobacter</taxon>
    </lineage>
</organism>
<name>A0ABN6MLK0_9BACT</name>
<accession>A0ABN6MLK0</accession>
<evidence type="ECO:0000256" key="4">
    <source>
        <dbReference type="ARBA" id="ARBA00022960"/>
    </source>
</evidence>
<evidence type="ECO:0000256" key="5">
    <source>
        <dbReference type="ARBA" id="ARBA00022984"/>
    </source>
</evidence>
<evidence type="ECO:0000256" key="1">
    <source>
        <dbReference type="ARBA" id="ARBA00004752"/>
    </source>
</evidence>
<evidence type="ECO:0000313" key="12">
    <source>
        <dbReference type="Proteomes" id="UP001162891"/>
    </source>
</evidence>
<feature type="compositionally biased region" description="Low complexity" evidence="8">
    <location>
        <begin position="29"/>
        <end position="39"/>
    </location>
</feature>
<dbReference type="Gene3D" id="1.10.101.10">
    <property type="entry name" value="PGBD-like superfamily/PGBD"/>
    <property type="match status" value="1"/>
</dbReference>
<keyword evidence="9" id="KW-0732">Signal</keyword>
<evidence type="ECO:0000256" key="2">
    <source>
        <dbReference type="ARBA" id="ARBA00005992"/>
    </source>
</evidence>
<evidence type="ECO:0000259" key="10">
    <source>
        <dbReference type="PROSITE" id="PS52029"/>
    </source>
</evidence>
<dbReference type="InterPro" id="IPR045380">
    <property type="entry name" value="LD_TPept_scaffold_dom"/>
</dbReference>
<dbReference type="PROSITE" id="PS52029">
    <property type="entry name" value="LD_TPASE"/>
    <property type="match status" value="1"/>
</dbReference>
<feature type="region of interest" description="Disordered" evidence="8">
    <location>
        <begin position="16"/>
        <end position="42"/>
    </location>
</feature>
<dbReference type="Pfam" id="PF20142">
    <property type="entry name" value="Scaffold"/>
    <property type="match status" value="1"/>
</dbReference>
<feature type="active site" description="Nucleophile" evidence="7">
    <location>
        <position position="480"/>
    </location>
</feature>
<comment type="pathway">
    <text evidence="1 7">Cell wall biogenesis; peptidoglycan biosynthesis.</text>
</comment>
<comment type="similarity">
    <text evidence="2">Belongs to the YkuD family.</text>
</comment>
<dbReference type="InterPro" id="IPR005490">
    <property type="entry name" value="LD_TPept_cat_dom"/>
</dbReference>
<evidence type="ECO:0000313" key="11">
    <source>
        <dbReference type="EMBL" id="BDG01926.1"/>
    </source>
</evidence>
<keyword evidence="12" id="KW-1185">Reference proteome</keyword>
<keyword evidence="4 7" id="KW-0133">Cell shape</keyword>
<dbReference type="InterPro" id="IPR036365">
    <property type="entry name" value="PGBD-like_sf"/>
</dbReference>
<dbReference type="EMBL" id="AP025591">
    <property type="protein sequence ID" value="BDG01926.1"/>
    <property type="molecule type" value="Genomic_DNA"/>
</dbReference>
<dbReference type="InterPro" id="IPR002477">
    <property type="entry name" value="Peptidoglycan-bd-like"/>
</dbReference>
<keyword evidence="5 7" id="KW-0573">Peptidoglycan synthesis</keyword>
<dbReference type="InterPro" id="IPR036366">
    <property type="entry name" value="PGBDSf"/>
</dbReference>
<dbReference type="SUPFAM" id="SSF47090">
    <property type="entry name" value="PGBD-like"/>
    <property type="match status" value="1"/>
</dbReference>
<feature type="signal peptide" evidence="9">
    <location>
        <begin position="1"/>
        <end position="20"/>
    </location>
</feature>
<dbReference type="RefSeq" id="WP_248358915.1">
    <property type="nucleotide sequence ID" value="NZ_AP025591.1"/>
</dbReference>
<dbReference type="Gene3D" id="2.40.440.10">
    <property type="entry name" value="L,D-transpeptidase catalytic domain-like"/>
    <property type="match status" value="1"/>
</dbReference>
<protein>
    <submittedName>
        <fullName evidence="11">L,D-transpeptidase</fullName>
    </submittedName>
</protein>
<sequence>MRVALLAAIALLSTSDGSPAAPAAPPGDPATGDPDPGSGELSADGVAALRALLEAGVHPDLLWPDFASLREDARRFYEARGETLAWIRRSGPTAQARALADVLRSSEAMGLDPGDYDGPRWARRLEPGARPPSEAGRVRLDVALTVSVLRYVSDVRLGRVDPGPLRVGLGEAAAVDLAGVAGELAGADDVRLVLERLEPPFAAYRRTLDALRTYLRLAREAPGEPLPVPATPLEPGAFYPAAPRLATVLRRLGDLRDGEGAARDETVYAPALVEAVRRFQARHGLDPDGRLGARTVSALNVPLSRRVMQLALTLERWRSGPRSVAAPLIVVNIPEYRLRALGAEGRPELAMRVVLGAAYRHQTPVFVAGLRTVVFRPYWNVPRGITRNELLPRLAGDPDLLARERYDLVDRRGDVAGVELTPEALRLLRTGELRLRQRPGPANALGLVKFVFPNTHEVYLHGTPSPRLFARSRRDFSHGCIRVEDPLALAEWVLHDDPRWSADAITAAMNGTRTRVVDVGRPIPVLIVYGTAVVSERGEVRFLDDVYGHDAALERALASRRPYPD</sequence>
<feature type="chain" id="PRO_5047163234" evidence="9">
    <location>
        <begin position="21"/>
        <end position="565"/>
    </location>
</feature>
<dbReference type="Pfam" id="PF01471">
    <property type="entry name" value="PG_binding_1"/>
    <property type="match status" value="1"/>
</dbReference>
<evidence type="ECO:0000256" key="8">
    <source>
        <dbReference type="SAM" id="MobiDB-lite"/>
    </source>
</evidence>
<dbReference type="Pfam" id="PF03734">
    <property type="entry name" value="YkuD"/>
    <property type="match status" value="1"/>
</dbReference>
<evidence type="ECO:0000256" key="3">
    <source>
        <dbReference type="ARBA" id="ARBA00022679"/>
    </source>
</evidence>
<keyword evidence="6 7" id="KW-0961">Cell wall biogenesis/degradation</keyword>
<dbReference type="InterPro" id="IPR038063">
    <property type="entry name" value="Transpep_catalytic_dom"/>
</dbReference>
<dbReference type="Proteomes" id="UP001162891">
    <property type="component" value="Chromosome"/>
</dbReference>
<evidence type="ECO:0000256" key="9">
    <source>
        <dbReference type="SAM" id="SignalP"/>
    </source>
</evidence>